<accession>A0A7W6CAT0</accession>
<sequence length="117" mass="12938">MNCLNLAAIGLHLLSIHEKPGYNDQNYGLYAQSECGFVVGGYYNSYRRPSFQIGWRAETDHLPLFFEIGGVTGYPNHLIEPYAMAGVKLGPLRVGFVPHVTGVNKTSVVHAVVQFKL</sequence>
<name>A0A7W6CAT0_9SPHN</name>
<reference evidence="1 2" key="1">
    <citation type="submission" date="2020-08" db="EMBL/GenBank/DDBJ databases">
        <title>Genomic Encyclopedia of Type Strains, Phase IV (KMG-IV): sequencing the most valuable type-strain genomes for metagenomic binning, comparative biology and taxonomic classification.</title>
        <authorList>
            <person name="Goeker M."/>
        </authorList>
    </citation>
    <scope>NUCLEOTIDE SEQUENCE [LARGE SCALE GENOMIC DNA]</scope>
    <source>
        <strain evidence="1 2">DSM 27057</strain>
    </source>
</reference>
<proteinExistence type="predicted"/>
<dbReference type="RefSeq" id="WP_183621609.1">
    <property type="nucleotide sequence ID" value="NZ_JACIDX010000001.1"/>
</dbReference>
<organism evidence="1 2">
    <name type="scientific">Novosphingobium sediminicola</name>
    <dbReference type="NCBI Taxonomy" id="563162"/>
    <lineage>
        <taxon>Bacteria</taxon>
        <taxon>Pseudomonadati</taxon>
        <taxon>Pseudomonadota</taxon>
        <taxon>Alphaproteobacteria</taxon>
        <taxon>Sphingomonadales</taxon>
        <taxon>Sphingomonadaceae</taxon>
        <taxon>Novosphingobium</taxon>
    </lineage>
</organism>
<dbReference type="Proteomes" id="UP000548867">
    <property type="component" value="Unassembled WGS sequence"/>
</dbReference>
<comment type="caution">
    <text evidence="1">The sequence shown here is derived from an EMBL/GenBank/DDBJ whole genome shotgun (WGS) entry which is preliminary data.</text>
</comment>
<dbReference type="EMBL" id="JACIDX010000001">
    <property type="protein sequence ID" value="MBB3953159.1"/>
    <property type="molecule type" value="Genomic_DNA"/>
</dbReference>
<evidence type="ECO:0000313" key="2">
    <source>
        <dbReference type="Proteomes" id="UP000548867"/>
    </source>
</evidence>
<evidence type="ECO:0008006" key="3">
    <source>
        <dbReference type="Google" id="ProtNLM"/>
    </source>
</evidence>
<dbReference type="AlphaFoldDB" id="A0A7W6CAT0"/>
<evidence type="ECO:0000313" key="1">
    <source>
        <dbReference type="EMBL" id="MBB3953159.1"/>
    </source>
</evidence>
<gene>
    <name evidence="1" type="ORF">GGR38_000071</name>
</gene>
<keyword evidence="2" id="KW-1185">Reference proteome</keyword>
<protein>
    <recommendedName>
        <fullName evidence="3">Porin</fullName>
    </recommendedName>
</protein>